<reference evidence="1 2" key="1">
    <citation type="submission" date="2017-06" db="EMBL/GenBank/DDBJ databases">
        <title>Yangia sp. YSBP01 complete genome sequence.</title>
        <authorList>
            <person name="Woo J.-H."/>
            <person name="Kim H.-S."/>
        </authorList>
    </citation>
    <scope>NUCLEOTIDE SEQUENCE [LARGE SCALE GENOMIC DNA]</scope>
    <source>
        <strain evidence="1 2">YSBP01</strain>
    </source>
</reference>
<dbReference type="AlphaFoldDB" id="A0A2U8HAF9"/>
<gene>
    <name evidence="1" type="ORF">CEW88_04455</name>
</gene>
<accession>A0A2U8HAF9</accession>
<evidence type="ECO:0000313" key="1">
    <source>
        <dbReference type="EMBL" id="AWI82977.1"/>
    </source>
</evidence>
<proteinExistence type="predicted"/>
<sequence length="515" mass="58848">MPPIQNPRYSRPLDVHRWSDHPEVKGMVDDLWDGGLKERFEGKKSVDGRAKPGPKPKADHKVMLRVLILDLYVAWLEDPVLCVGISKNVNSWKAGSRYNALHLSKSIIKVMEALEKKGFIDVAPGSYAEPGAPTNRTTRIRASEELWDIFSEVGFSHRDIGRAEDEEVIILKTKGEKLDNARKGGRKVEYEDTETTIRMRDDLRAYNLLIASCFADIPSLEEPVLAFDRAKPETNVRIGADYSRTRRIFNRESWEMGGRYYGGWWQRIGEDWRSQIAINNQPTVEVDFKGLHVAMLYAEAGLAMEHDPYDIQGEMLELYGGNLRPMVKRLALTAINAKDRKSAYSAFRDAFPTGDPAKKMNNDELDELLKAFLGRNPPLRDAVFSDQGIRLMYKDSQITEVILSSFTQRKVPVLSVHDSYIIDHFYVDALRNTMAQASRATTGFELPTSIKLPDRPEYSDVSSEELREYVDLRRIARPSAGYTNRMKAYEMRTGKDFSPEDWTEEELLAMHNGEW</sequence>
<protein>
    <submittedName>
        <fullName evidence="1">Uncharacterized protein</fullName>
    </submittedName>
</protein>
<dbReference type="KEGG" id="ypac:CEW88_04455"/>
<organism evidence="1 2">
    <name type="scientific">Alloyangia pacifica</name>
    <dbReference type="NCBI Taxonomy" id="311180"/>
    <lineage>
        <taxon>Bacteria</taxon>
        <taxon>Pseudomonadati</taxon>
        <taxon>Pseudomonadota</taxon>
        <taxon>Alphaproteobacteria</taxon>
        <taxon>Rhodobacterales</taxon>
        <taxon>Roseobacteraceae</taxon>
        <taxon>Alloyangia</taxon>
    </lineage>
</organism>
<dbReference type="EMBL" id="CP022189">
    <property type="protein sequence ID" value="AWI82977.1"/>
    <property type="molecule type" value="Genomic_DNA"/>
</dbReference>
<name>A0A2U8HAF9_9RHOB</name>
<evidence type="ECO:0000313" key="2">
    <source>
        <dbReference type="Proteomes" id="UP000244915"/>
    </source>
</evidence>
<dbReference type="Proteomes" id="UP000244915">
    <property type="component" value="Chromosome 1"/>
</dbReference>